<dbReference type="PROSITE" id="PS01267">
    <property type="entry name" value="UPF0023"/>
    <property type="match status" value="1"/>
</dbReference>
<dbReference type="Gene3D" id="1.10.10.900">
    <property type="entry name" value="SBDS protein C-terminal domain, subdomain 1"/>
    <property type="match status" value="1"/>
</dbReference>
<name>A0A4S4LMR9_9AGAM</name>
<evidence type="ECO:0000256" key="5">
    <source>
        <dbReference type="ARBA" id="ARBA00022517"/>
    </source>
</evidence>
<dbReference type="GO" id="GO:0005634">
    <property type="term" value="C:nucleus"/>
    <property type="evidence" value="ECO:0007669"/>
    <property type="project" value="UniProtKB-SubCell"/>
</dbReference>
<evidence type="ECO:0000259" key="10">
    <source>
        <dbReference type="Pfam" id="PF20268"/>
    </source>
</evidence>
<dbReference type="InterPro" id="IPR036786">
    <property type="entry name" value="Ribosome_mat_SBDS_N_sf"/>
</dbReference>
<dbReference type="AlphaFoldDB" id="A0A4S4LMR9"/>
<evidence type="ECO:0000259" key="9">
    <source>
        <dbReference type="Pfam" id="PF09377"/>
    </source>
</evidence>
<feature type="domain" description="Ribosome maturation protein SDO1/SBDS central" evidence="9">
    <location>
        <begin position="132"/>
        <end position="195"/>
    </location>
</feature>
<feature type="domain" description="Ribosome maturation protein SDO1/SBDS N-terminal" evidence="8">
    <location>
        <begin position="66"/>
        <end position="123"/>
    </location>
</feature>
<reference evidence="11 12" key="1">
    <citation type="submission" date="2019-02" db="EMBL/GenBank/DDBJ databases">
        <title>Genome sequencing of the rare red list fungi Bondarzewia mesenterica.</title>
        <authorList>
            <person name="Buettner E."/>
            <person name="Kellner H."/>
        </authorList>
    </citation>
    <scope>NUCLEOTIDE SEQUENCE [LARGE SCALE GENOMIC DNA]</scope>
    <source>
        <strain evidence="11 12">DSM 108281</strain>
    </source>
</reference>
<dbReference type="EMBL" id="SGPL01000378">
    <property type="protein sequence ID" value="THH13197.1"/>
    <property type="molecule type" value="Genomic_DNA"/>
</dbReference>
<organism evidence="11 12">
    <name type="scientific">Bondarzewia mesenterica</name>
    <dbReference type="NCBI Taxonomy" id="1095465"/>
    <lineage>
        <taxon>Eukaryota</taxon>
        <taxon>Fungi</taxon>
        <taxon>Dikarya</taxon>
        <taxon>Basidiomycota</taxon>
        <taxon>Agaricomycotina</taxon>
        <taxon>Agaricomycetes</taxon>
        <taxon>Russulales</taxon>
        <taxon>Bondarzewiaceae</taxon>
        <taxon>Bondarzewia</taxon>
    </lineage>
</organism>
<dbReference type="InterPro" id="IPR039100">
    <property type="entry name" value="Sdo1/SBDS-like"/>
</dbReference>
<dbReference type="GO" id="GO:0005737">
    <property type="term" value="C:cytoplasm"/>
    <property type="evidence" value="ECO:0007669"/>
    <property type="project" value="UniProtKB-SubCell"/>
</dbReference>
<evidence type="ECO:0000256" key="6">
    <source>
        <dbReference type="ARBA" id="ARBA00023242"/>
    </source>
</evidence>
<keyword evidence="12" id="KW-1185">Reference proteome</keyword>
<sequence length="275" mass="30874">MPINQPSNQIKLTNVSIVRLKKGGKRFEVDRVLQEQSTGMEEWSVRSPFRRILIRHHLYPLRSTFSESDIDDVLQISNVFVNVSKGEVAKSGDLKKAFGSDDINKVVKEILTKGDLQVGEKEREHDLSSLRREIATLVAEKCVDPTTQTPYSVSIIDKAMTEAGYSVRANKNAKSQVSECIKILQSDSTLPIQRARMRIRVSLPTTDSTRLRAKILENVETVEREDPTDEEWSGVLLIDPANFRVISDLLNKECKGRGRIETITFTATATSGSQT</sequence>
<keyword evidence="4" id="KW-0963">Cytoplasm</keyword>
<keyword evidence="6" id="KW-0539">Nucleus</keyword>
<comment type="caution">
    <text evidence="11">The sequence shown here is derived from an EMBL/GenBank/DDBJ whole genome shotgun (WGS) entry which is preliminary data.</text>
</comment>
<gene>
    <name evidence="11" type="ORF">EW146_g6995</name>
</gene>
<dbReference type="PANTHER" id="PTHR10927">
    <property type="entry name" value="RIBOSOME MATURATION PROTEIN SBDS"/>
    <property type="match status" value="1"/>
</dbReference>
<evidence type="ECO:0000313" key="12">
    <source>
        <dbReference type="Proteomes" id="UP000310158"/>
    </source>
</evidence>
<comment type="subcellular location">
    <subcellularLocation>
        <location evidence="2">Cytoplasm</location>
    </subcellularLocation>
    <subcellularLocation>
        <location evidence="1">Nucleus</location>
    </subcellularLocation>
</comment>
<dbReference type="Pfam" id="PF01172">
    <property type="entry name" value="SBDS_N"/>
    <property type="match status" value="1"/>
</dbReference>
<dbReference type="Proteomes" id="UP000310158">
    <property type="component" value="Unassembled WGS sequence"/>
</dbReference>
<dbReference type="InterPro" id="IPR046928">
    <property type="entry name" value="SDO1/SBDS_C"/>
</dbReference>
<dbReference type="NCBIfam" id="TIGR00291">
    <property type="entry name" value="RNA_SBDS"/>
    <property type="match status" value="1"/>
</dbReference>
<dbReference type="InterPro" id="IPR018978">
    <property type="entry name" value="SDO1/SBDS_central"/>
</dbReference>
<dbReference type="SUPFAM" id="SSF109728">
    <property type="entry name" value="Hypothetical protein AF0491, middle domain"/>
    <property type="match status" value="1"/>
</dbReference>
<evidence type="ECO:0000256" key="1">
    <source>
        <dbReference type="ARBA" id="ARBA00004123"/>
    </source>
</evidence>
<feature type="domain" description="Ribosome maturation protein SDO1/SBDS C-terminal" evidence="10">
    <location>
        <begin position="197"/>
        <end position="264"/>
    </location>
</feature>
<evidence type="ECO:0000259" key="8">
    <source>
        <dbReference type="Pfam" id="PF01172"/>
    </source>
</evidence>
<comment type="similarity">
    <text evidence="3">Belongs to the SDO1/SBDS family.</text>
</comment>
<comment type="subunit">
    <text evidence="7">Associates with the 60S ribosomal subunit.</text>
</comment>
<dbReference type="Pfam" id="PF09377">
    <property type="entry name" value="SBDS_domain_II"/>
    <property type="match status" value="1"/>
</dbReference>
<dbReference type="OrthoDB" id="10253092at2759"/>
<evidence type="ECO:0000256" key="4">
    <source>
        <dbReference type="ARBA" id="ARBA00022490"/>
    </source>
</evidence>
<evidence type="ECO:0008006" key="13">
    <source>
        <dbReference type="Google" id="ProtNLM"/>
    </source>
</evidence>
<evidence type="ECO:0000256" key="7">
    <source>
        <dbReference type="ARBA" id="ARBA00049708"/>
    </source>
</evidence>
<dbReference type="SUPFAM" id="SSF89895">
    <property type="entry name" value="FYSH domain"/>
    <property type="match status" value="1"/>
</dbReference>
<protein>
    <recommendedName>
        <fullName evidence="13">SBDS family rRNA metabolism protein</fullName>
    </recommendedName>
</protein>
<dbReference type="InterPro" id="IPR037188">
    <property type="entry name" value="Sdo1/SBDS_central_sf"/>
</dbReference>
<keyword evidence="5" id="KW-0690">Ribosome biogenesis</keyword>
<dbReference type="InterPro" id="IPR002140">
    <property type="entry name" value="Sdo1/SBDS"/>
</dbReference>
<dbReference type="PANTHER" id="PTHR10927:SF1">
    <property type="entry name" value="RIBOSOME MATURATION PROTEIN SBDS"/>
    <property type="match status" value="1"/>
</dbReference>
<dbReference type="GO" id="GO:0042256">
    <property type="term" value="P:cytosolic ribosome assembly"/>
    <property type="evidence" value="ECO:0007669"/>
    <property type="project" value="InterPro"/>
</dbReference>
<dbReference type="Gene3D" id="3.30.1250.10">
    <property type="entry name" value="Ribosome maturation protein SBDS, N-terminal domain"/>
    <property type="match status" value="1"/>
</dbReference>
<accession>A0A4S4LMR9</accession>
<evidence type="ECO:0000256" key="3">
    <source>
        <dbReference type="ARBA" id="ARBA00007433"/>
    </source>
</evidence>
<proteinExistence type="inferred from homology"/>
<dbReference type="InterPro" id="IPR019783">
    <property type="entry name" value="SDO1/SBDS_N"/>
</dbReference>
<evidence type="ECO:0000256" key="2">
    <source>
        <dbReference type="ARBA" id="ARBA00004496"/>
    </source>
</evidence>
<dbReference type="InterPro" id="IPR018023">
    <property type="entry name" value="Ribosome_mat_SBDS_CS"/>
</dbReference>
<dbReference type="Gene3D" id="3.30.70.240">
    <property type="match status" value="1"/>
</dbReference>
<evidence type="ECO:0000313" key="11">
    <source>
        <dbReference type="EMBL" id="THH13197.1"/>
    </source>
</evidence>
<dbReference type="Pfam" id="PF20268">
    <property type="entry name" value="SBDS_C"/>
    <property type="match status" value="1"/>
</dbReference>